<dbReference type="PaxDb" id="29760-VIT_09s0096g00120.t01"/>
<accession>F6HS89</accession>
<reference evidence="2" key="1">
    <citation type="journal article" date="2007" name="Nature">
        <title>The grapevine genome sequence suggests ancestral hexaploidization in major angiosperm phyla.</title>
        <authorList>
            <consortium name="The French-Italian Public Consortium for Grapevine Genome Characterization."/>
            <person name="Jaillon O."/>
            <person name="Aury J.-M."/>
            <person name="Noel B."/>
            <person name="Policriti A."/>
            <person name="Clepet C."/>
            <person name="Casagrande A."/>
            <person name="Choisne N."/>
            <person name="Aubourg S."/>
            <person name="Vitulo N."/>
            <person name="Jubin C."/>
            <person name="Vezzi A."/>
            <person name="Legeai F."/>
            <person name="Hugueney P."/>
            <person name="Dasilva C."/>
            <person name="Horner D."/>
            <person name="Mica E."/>
            <person name="Jublot D."/>
            <person name="Poulain J."/>
            <person name="Bruyere C."/>
            <person name="Billault A."/>
            <person name="Segurens B."/>
            <person name="Gouyvenoux M."/>
            <person name="Ugarte E."/>
            <person name="Cattonaro F."/>
            <person name="Anthouard V."/>
            <person name="Vico V."/>
            <person name="Del Fabbro C."/>
            <person name="Alaux M."/>
            <person name="Di Gaspero G."/>
            <person name="Dumas V."/>
            <person name="Felice N."/>
            <person name="Paillard S."/>
            <person name="Juman I."/>
            <person name="Moroldo M."/>
            <person name="Scalabrin S."/>
            <person name="Canaguier A."/>
            <person name="Le Clainche I."/>
            <person name="Malacrida G."/>
            <person name="Durand E."/>
            <person name="Pesole G."/>
            <person name="Laucou V."/>
            <person name="Chatelet P."/>
            <person name="Merdinoglu D."/>
            <person name="Delledonne M."/>
            <person name="Pezzotti M."/>
            <person name="Lecharny A."/>
            <person name="Scarpelli C."/>
            <person name="Artiguenave F."/>
            <person name="Pe M.E."/>
            <person name="Valle G."/>
            <person name="Morgante M."/>
            <person name="Caboche M."/>
            <person name="Adam-Blondon A.-F."/>
            <person name="Weissenbach J."/>
            <person name="Quetier F."/>
            <person name="Wincker P."/>
        </authorList>
    </citation>
    <scope>NUCLEOTIDE SEQUENCE [LARGE SCALE GENOMIC DNA]</scope>
    <source>
        <strain evidence="2">cv. Pinot noir / PN40024</strain>
    </source>
</reference>
<evidence type="ECO:0000313" key="1">
    <source>
        <dbReference type="EMBL" id="CCB57548.1"/>
    </source>
</evidence>
<sequence length="86" mass="9716">MRGKVPPLLFFATCHAKGEGEETRFPGPSLTSKKGLHIHLPINRCLWRFCGLLPHFYGYVSAPQSSSRVLSKELLSSLEEWSRYAP</sequence>
<protein>
    <submittedName>
        <fullName evidence="1">Uncharacterized protein</fullName>
    </submittedName>
</protein>
<organism evidence="1 2">
    <name type="scientific">Vitis vinifera</name>
    <name type="common">Grape</name>
    <dbReference type="NCBI Taxonomy" id="29760"/>
    <lineage>
        <taxon>Eukaryota</taxon>
        <taxon>Viridiplantae</taxon>
        <taxon>Streptophyta</taxon>
        <taxon>Embryophyta</taxon>
        <taxon>Tracheophyta</taxon>
        <taxon>Spermatophyta</taxon>
        <taxon>Magnoliopsida</taxon>
        <taxon>eudicotyledons</taxon>
        <taxon>Gunneridae</taxon>
        <taxon>Pentapetalae</taxon>
        <taxon>rosids</taxon>
        <taxon>Vitales</taxon>
        <taxon>Vitaceae</taxon>
        <taxon>Viteae</taxon>
        <taxon>Vitis</taxon>
    </lineage>
</organism>
<name>F6HS89_VITVI</name>
<proteinExistence type="predicted"/>
<dbReference type="Proteomes" id="UP000009183">
    <property type="component" value="Chromosome 9"/>
</dbReference>
<dbReference type="InParanoid" id="F6HS89"/>
<evidence type="ECO:0000313" key="2">
    <source>
        <dbReference type="Proteomes" id="UP000009183"/>
    </source>
</evidence>
<dbReference type="EMBL" id="FN596243">
    <property type="protein sequence ID" value="CCB57548.1"/>
    <property type="molecule type" value="Genomic_DNA"/>
</dbReference>
<keyword evidence="2" id="KW-1185">Reference proteome</keyword>
<dbReference type="AlphaFoldDB" id="F6HS89"/>
<gene>
    <name evidence="1" type="ordered locus">VIT_09s0096g00120</name>
</gene>
<dbReference type="HOGENOM" id="CLU_2502529_0_0_1"/>